<name>A0ABX0UU96_9BACT</name>
<accession>A0ABX0UU96</accession>
<organism evidence="3 4">
    <name type="scientific">Dyadobacter arcticus</name>
    <dbReference type="NCBI Taxonomy" id="1078754"/>
    <lineage>
        <taxon>Bacteria</taxon>
        <taxon>Pseudomonadati</taxon>
        <taxon>Bacteroidota</taxon>
        <taxon>Cytophagia</taxon>
        <taxon>Cytophagales</taxon>
        <taxon>Spirosomataceae</taxon>
        <taxon>Dyadobacter</taxon>
    </lineage>
</organism>
<dbReference type="SUPFAM" id="SSF49785">
    <property type="entry name" value="Galactose-binding domain-like"/>
    <property type="match status" value="2"/>
</dbReference>
<dbReference type="Proteomes" id="UP001179181">
    <property type="component" value="Unassembled WGS sequence"/>
</dbReference>
<dbReference type="Gene3D" id="2.60.120.260">
    <property type="entry name" value="Galactose-binding domain-like"/>
    <property type="match status" value="2"/>
</dbReference>
<protein>
    <recommendedName>
        <fullName evidence="2">CBM6 domain-containing protein</fullName>
    </recommendedName>
</protein>
<evidence type="ECO:0000313" key="4">
    <source>
        <dbReference type="Proteomes" id="UP001179181"/>
    </source>
</evidence>
<dbReference type="RefSeq" id="WP_167276663.1">
    <property type="nucleotide sequence ID" value="NZ_JAASQJ010000007.1"/>
</dbReference>
<keyword evidence="4" id="KW-1185">Reference proteome</keyword>
<reference evidence="3 4" key="1">
    <citation type="submission" date="2020-03" db="EMBL/GenBank/DDBJ databases">
        <title>Genomic Encyclopedia of Type Strains, Phase IV (KMG-IV): sequencing the most valuable type-strain genomes for metagenomic binning, comparative biology and taxonomic classification.</title>
        <authorList>
            <person name="Goeker M."/>
        </authorList>
    </citation>
    <scope>NUCLEOTIDE SEQUENCE [LARGE SCALE GENOMIC DNA]</scope>
    <source>
        <strain evidence="3 4">DSM 102865</strain>
    </source>
</reference>
<feature type="chain" id="PRO_5046796404" description="CBM6 domain-containing protein" evidence="1">
    <location>
        <begin position="31"/>
        <end position="728"/>
    </location>
</feature>
<keyword evidence="1" id="KW-0732">Signal</keyword>
<sequence length="728" mass="76419">MNPKSIRKKISCISHMLALFLLLSQQHARAGLVAEDADIDPVLFTLTTNNPSVTVGEEFELTIACSIRNHWDDRLFSTMLDTDFRLKMVFPDAFVQTGGSYFDFVGDKLSGSKPRVEYKVRGRFTSTPLSSTFQLLRGTAHSVEIGRFLARGQLAITVTDSSSGYVLQAAAKISAFSQCLEAENMAAATGAVTSDPNASNGNTRGLENQYNHYVDYAVLGVPSAGVYQITLRYYSSSPPTINVLVNGGNTQSKVLSNSNSWNITPTETSFNVNLNAGNNIIRIEGTGGGSCRQDRICVTGSAAPCTSPTAPAISKTSGTSVCSATNQTVTLTATGCAGAITWFKDGAQTGTGTSITKSDAGNYTATCTQDGCTSAISAVITVTQSANCGAAFSQCAEAESMAVATGPVSSDPNASNGQTRGAEGQYNHYVDYVITNVPSAGSYQIKLRYYSSSAPIVSLMINGGASQTFTLPNSGSWNIGYTDYTFNTNLTSGNNTIRIAGSGAGSCRQDRICVTGGTTCVTPAAPTIAKTAGTTVCPETNQTVTLSASGCAGTITWFRDGTQVASGATYTTSVVGTYTAKCTVESCISVVSGSLSVTKTVGCTNSNTVTPKISSTGYPEVLTLSIVADPNLAGAWLISDIGTVNLPSGYEWSYFVGNKWIRKSSNLVNEPWQSNSPGRIVKMATKIGLDTLNRWPCPNEGCGGYYRADAVAQLVPGARGGLTTFIFN</sequence>
<evidence type="ECO:0000313" key="3">
    <source>
        <dbReference type="EMBL" id="NIJ55963.1"/>
    </source>
</evidence>
<dbReference type="PROSITE" id="PS51175">
    <property type="entry name" value="CBM6"/>
    <property type="match status" value="2"/>
</dbReference>
<dbReference type="EMBL" id="JAASQJ010000007">
    <property type="protein sequence ID" value="NIJ55963.1"/>
    <property type="molecule type" value="Genomic_DNA"/>
</dbReference>
<evidence type="ECO:0000259" key="2">
    <source>
        <dbReference type="PROSITE" id="PS51175"/>
    </source>
</evidence>
<dbReference type="InterPro" id="IPR005084">
    <property type="entry name" value="CBM6"/>
</dbReference>
<feature type="domain" description="CBM6" evidence="2">
    <location>
        <begin position="178"/>
        <end position="299"/>
    </location>
</feature>
<evidence type="ECO:0000256" key="1">
    <source>
        <dbReference type="SAM" id="SignalP"/>
    </source>
</evidence>
<proteinExistence type="predicted"/>
<dbReference type="InterPro" id="IPR008979">
    <property type="entry name" value="Galactose-bd-like_sf"/>
</dbReference>
<feature type="domain" description="CBM6" evidence="2">
    <location>
        <begin position="394"/>
        <end position="515"/>
    </location>
</feature>
<gene>
    <name evidence="3" type="ORF">FHS68_005158</name>
</gene>
<dbReference type="Pfam" id="PF03422">
    <property type="entry name" value="CBM_6"/>
    <property type="match status" value="1"/>
</dbReference>
<comment type="caution">
    <text evidence="3">The sequence shown here is derived from an EMBL/GenBank/DDBJ whole genome shotgun (WGS) entry which is preliminary data.</text>
</comment>
<feature type="signal peptide" evidence="1">
    <location>
        <begin position="1"/>
        <end position="30"/>
    </location>
</feature>